<sequence>MKKLAAAVALALAAMGTAPTATADQAVYNDFVHWVDWMAKKYDLGTVYVGYRALDSTTYAQAQGTQIWFNSYFIANPDVLWADMRSDVDTNYHNGAKCSPTQIIAAHESAHVLDNLTGRTARAELDYALASGLTGTVSGYSLNADGSVNLGEALASAMVAVECGYPTEAEGILYNMLTT</sequence>
<evidence type="ECO:0000313" key="2">
    <source>
        <dbReference type="Proteomes" id="UP000226037"/>
    </source>
</evidence>
<organism evidence="1 2">
    <name type="scientific">Mycobacterium phage Phabba</name>
    <dbReference type="NCBI Taxonomy" id="2027899"/>
    <lineage>
        <taxon>Viruses</taxon>
        <taxon>Duplodnaviria</taxon>
        <taxon>Heunggongvirae</taxon>
        <taxon>Uroviricota</taxon>
        <taxon>Caudoviricetes</taxon>
        <taxon>Ceeclamvirinae</taxon>
        <taxon>Myrnavirus</taxon>
        <taxon>Myrnavirus phabba</taxon>
        <taxon>Myranavirus phabba</taxon>
    </lineage>
</organism>
<dbReference type="Proteomes" id="UP000226037">
    <property type="component" value="Segment"/>
</dbReference>
<protein>
    <submittedName>
        <fullName evidence="1">Uncharacterized protein</fullName>
    </submittedName>
</protein>
<reference evidence="2" key="1">
    <citation type="submission" date="2017-08" db="EMBL/GenBank/DDBJ databases">
        <authorList>
            <person name="de Groot N.N."/>
        </authorList>
    </citation>
    <scope>NUCLEOTIDE SEQUENCE [LARGE SCALE GENOMIC DNA]</scope>
</reference>
<dbReference type="EMBL" id="MF668280">
    <property type="protein sequence ID" value="ASZ74635.1"/>
    <property type="molecule type" value="Genomic_DNA"/>
</dbReference>
<evidence type="ECO:0000313" key="1">
    <source>
        <dbReference type="EMBL" id="ASZ74635.1"/>
    </source>
</evidence>
<name>A0A249XSC2_9CAUD</name>
<keyword evidence="2" id="KW-1185">Reference proteome</keyword>
<proteinExistence type="predicted"/>
<accession>A0A249XSC2</accession>
<gene>
    <name evidence="1" type="ORF">SEA_PHABBA_60</name>
</gene>